<feature type="transmembrane region" description="Helical" evidence="2">
    <location>
        <begin position="270"/>
        <end position="292"/>
    </location>
</feature>
<dbReference type="Proteomes" id="UP000440578">
    <property type="component" value="Unassembled WGS sequence"/>
</dbReference>
<gene>
    <name evidence="3" type="ORF">FJT64_007839</name>
</gene>
<evidence type="ECO:0000313" key="3">
    <source>
        <dbReference type="EMBL" id="KAF0294528.1"/>
    </source>
</evidence>
<feature type="compositionally biased region" description="Low complexity" evidence="1">
    <location>
        <begin position="112"/>
        <end position="127"/>
    </location>
</feature>
<comment type="caution">
    <text evidence="3">The sequence shown here is derived from an EMBL/GenBank/DDBJ whole genome shotgun (WGS) entry which is preliminary data.</text>
</comment>
<evidence type="ECO:0000256" key="2">
    <source>
        <dbReference type="SAM" id="Phobius"/>
    </source>
</evidence>
<feature type="region of interest" description="Disordered" evidence="1">
    <location>
        <begin position="72"/>
        <end position="128"/>
    </location>
</feature>
<keyword evidence="2" id="KW-0472">Membrane</keyword>
<feature type="compositionally biased region" description="Basic and acidic residues" evidence="1">
    <location>
        <begin position="80"/>
        <end position="101"/>
    </location>
</feature>
<evidence type="ECO:0000256" key="1">
    <source>
        <dbReference type="SAM" id="MobiDB-lite"/>
    </source>
</evidence>
<name>A0A6A4VXC8_AMPAM</name>
<keyword evidence="4" id="KW-1185">Reference proteome</keyword>
<evidence type="ECO:0000313" key="4">
    <source>
        <dbReference type="Proteomes" id="UP000440578"/>
    </source>
</evidence>
<proteinExistence type="predicted"/>
<accession>A0A6A4VXC8</accession>
<dbReference type="EMBL" id="VIIS01001683">
    <property type="protein sequence ID" value="KAF0294528.1"/>
    <property type="molecule type" value="Genomic_DNA"/>
</dbReference>
<reference evidence="3 4" key="1">
    <citation type="submission" date="2019-07" db="EMBL/GenBank/DDBJ databases">
        <title>Draft genome assembly of a fouling barnacle, Amphibalanus amphitrite (Darwin, 1854): The first reference genome for Thecostraca.</title>
        <authorList>
            <person name="Kim W."/>
        </authorList>
    </citation>
    <scope>NUCLEOTIDE SEQUENCE [LARGE SCALE GENOMIC DNA]</scope>
    <source>
        <strain evidence="3">SNU_AA5</strain>
        <tissue evidence="3">Soma without cirri and trophi</tissue>
    </source>
</reference>
<sequence>MGTNKLPSSANNVGKGKVMPVDLEQRTSRKTLVYQVTVKTGVNVSKADESNINENATGDSAVTWIKPLEESTEPTASYDINKEQSADRKRLAHTPEEKLTKTEMVSSHQIKSPPSVSPTSTDVSTQSAVTKTSVTQVSRITSRLNNGRDITINEMSLVDKSASDAARNQTATNSSILPEQLEQFQSMLVQIMEDDEDFLNADKEQVRAVLLEQTQFPYLAGTVQAGSSSSCTLYNITCQPPVPLRANCTGISPVVCVDPPGKAGRDRSGVFHLVLQLLVGACVLFMPLIWIICSSPHPQRGAAQR</sequence>
<keyword evidence="2" id="KW-1133">Transmembrane helix</keyword>
<keyword evidence="2" id="KW-0812">Transmembrane</keyword>
<organism evidence="3 4">
    <name type="scientific">Amphibalanus amphitrite</name>
    <name type="common">Striped barnacle</name>
    <name type="synonym">Balanus amphitrite</name>
    <dbReference type="NCBI Taxonomy" id="1232801"/>
    <lineage>
        <taxon>Eukaryota</taxon>
        <taxon>Metazoa</taxon>
        <taxon>Ecdysozoa</taxon>
        <taxon>Arthropoda</taxon>
        <taxon>Crustacea</taxon>
        <taxon>Multicrustacea</taxon>
        <taxon>Cirripedia</taxon>
        <taxon>Thoracica</taxon>
        <taxon>Thoracicalcarea</taxon>
        <taxon>Balanomorpha</taxon>
        <taxon>Balanoidea</taxon>
        <taxon>Balanidae</taxon>
        <taxon>Amphibalaninae</taxon>
        <taxon>Amphibalanus</taxon>
    </lineage>
</organism>
<protein>
    <submittedName>
        <fullName evidence="3">Uncharacterized protein</fullName>
    </submittedName>
</protein>
<dbReference type="AlphaFoldDB" id="A0A6A4VXC8"/>